<reference evidence="6 7" key="1">
    <citation type="submission" date="2018-10" db="EMBL/GenBank/DDBJ databases">
        <title>Isolation from cow dung.</title>
        <authorList>
            <person name="Ling L."/>
        </authorList>
    </citation>
    <scope>NUCLEOTIDE SEQUENCE [LARGE SCALE GENOMIC DNA]</scope>
    <source>
        <strain evidence="6 7">NEAU-LL90</strain>
    </source>
</reference>
<evidence type="ECO:0000256" key="2">
    <source>
        <dbReference type="ARBA" id="ARBA00022695"/>
    </source>
</evidence>
<comment type="similarity">
    <text evidence="5">Belongs to the CofC family.</text>
</comment>
<comment type="function">
    <text evidence="5">Guanylyltransferase that catalyzes the activation of phosphoenolpyruvate (PEP) as enolpyruvoyl-2-diphospho-5'-guanosine, via the condensation of PEP with GTP. It is involved in the biosynthesis of coenzyme F420, a hydride carrier cofactor.</text>
</comment>
<evidence type="ECO:0000256" key="5">
    <source>
        <dbReference type="HAMAP-Rule" id="MF_02114"/>
    </source>
</evidence>
<dbReference type="HAMAP" id="MF_02114">
    <property type="entry name" value="CofC"/>
    <property type="match status" value="1"/>
</dbReference>
<dbReference type="GO" id="GO:0043814">
    <property type="term" value="F:phospholactate guanylyltransferase activity"/>
    <property type="evidence" value="ECO:0007669"/>
    <property type="project" value="InterPro"/>
</dbReference>
<keyword evidence="4 5" id="KW-0342">GTP-binding</keyword>
<dbReference type="GO" id="GO:0052645">
    <property type="term" value="P:F420-0 metabolic process"/>
    <property type="evidence" value="ECO:0007669"/>
    <property type="project" value="UniProtKB-UniRule"/>
</dbReference>
<gene>
    <name evidence="6" type="primary">cofC</name>
    <name evidence="5" type="synonym">fbiD</name>
    <name evidence="6" type="ORF">EBN03_04485</name>
</gene>
<sequence length="227" mass="22583">MRAHTVHAVIAVKGLELAKTRLADRLPAAARARLVLAMLTDTVTAAAAGGVGAVTVVTPDATVAATARELGAHVLPDPAAGLNAALSAGAAAARATGPVDVLALQADLPALRPSEVRHLLAVAPARGRALVRDHTGEGTAALLARAETAALDPRFGPDSAVRHLGSGAVEPTGSWPGLRLDVDTAADLSAAVTLGVGRATAAVLDDLPWPVHRDVTCGAAPGHTCAG</sequence>
<protein>
    <recommendedName>
        <fullName evidence="5">Phosphoenolpyruvate guanylyltransferase</fullName>
        <shortName evidence="5">PEP guanylyltransferase</shortName>
        <ecNumber evidence="5">2.7.7.105</ecNumber>
    </recommendedName>
</protein>
<accession>A0A3M2LDC2</accession>
<keyword evidence="2 5" id="KW-0548">Nucleotidyltransferase</keyword>
<dbReference type="UniPathway" id="UPA00071"/>
<keyword evidence="3 5" id="KW-0547">Nucleotide-binding</keyword>
<dbReference type="PANTHER" id="PTHR40392">
    <property type="entry name" value="2-PHOSPHO-L-LACTATE GUANYLYLTRANSFERASE"/>
    <property type="match status" value="1"/>
</dbReference>
<dbReference type="InterPro" id="IPR029044">
    <property type="entry name" value="Nucleotide-diphossugar_trans"/>
</dbReference>
<comment type="catalytic activity">
    <reaction evidence="5">
        <text>phosphoenolpyruvate + GTP + H(+) = enolpyruvoyl-2-diphospho-5'-guanosine + diphosphate</text>
        <dbReference type="Rhea" id="RHEA:30519"/>
        <dbReference type="ChEBI" id="CHEBI:15378"/>
        <dbReference type="ChEBI" id="CHEBI:33019"/>
        <dbReference type="ChEBI" id="CHEBI:37565"/>
        <dbReference type="ChEBI" id="CHEBI:58702"/>
        <dbReference type="ChEBI" id="CHEBI:143701"/>
        <dbReference type="EC" id="2.7.7.105"/>
    </reaction>
</comment>
<evidence type="ECO:0000256" key="1">
    <source>
        <dbReference type="ARBA" id="ARBA00022679"/>
    </source>
</evidence>
<feature type="binding site" evidence="5">
    <location>
        <position position="139"/>
    </location>
    <ligand>
        <name>phosphoenolpyruvate</name>
        <dbReference type="ChEBI" id="CHEBI:58702"/>
    </ligand>
</feature>
<organism evidence="6 7">
    <name type="scientific">Nocardia stercoris</name>
    <dbReference type="NCBI Taxonomy" id="2483361"/>
    <lineage>
        <taxon>Bacteria</taxon>
        <taxon>Bacillati</taxon>
        <taxon>Actinomycetota</taxon>
        <taxon>Actinomycetes</taxon>
        <taxon>Mycobacteriales</taxon>
        <taxon>Nocardiaceae</taxon>
        <taxon>Nocardia</taxon>
    </lineage>
</organism>
<dbReference type="NCBIfam" id="TIGR03552">
    <property type="entry name" value="F420_cofC"/>
    <property type="match status" value="1"/>
</dbReference>
<comment type="caution">
    <text evidence="6">The sequence shown here is derived from an EMBL/GenBank/DDBJ whole genome shotgun (WGS) entry which is preliminary data.</text>
</comment>
<dbReference type="OrthoDB" id="9151145at2"/>
<keyword evidence="1 5" id="KW-0808">Transferase</keyword>
<dbReference type="AlphaFoldDB" id="A0A3M2LDC2"/>
<evidence type="ECO:0000256" key="3">
    <source>
        <dbReference type="ARBA" id="ARBA00022741"/>
    </source>
</evidence>
<dbReference type="PANTHER" id="PTHR40392:SF1">
    <property type="entry name" value="2-PHOSPHO-L-LACTATE GUANYLYLTRANSFERASE"/>
    <property type="match status" value="1"/>
</dbReference>
<dbReference type="EC" id="2.7.7.105" evidence="5"/>
<dbReference type="RefSeq" id="WP_122186488.1">
    <property type="nucleotide sequence ID" value="NZ_RFFH01000001.1"/>
</dbReference>
<feature type="binding site" evidence="5">
    <location>
        <position position="159"/>
    </location>
    <ligand>
        <name>phosphoenolpyruvate</name>
        <dbReference type="ChEBI" id="CHEBI:58702"/>
    </ligand>
</feature>
<evidence type="ECO:0000313" key="7">
    <source>
        <dbReference type="Proteomes" id="UP000279275"/>
    </source>
</evidence>
<dbReference type="Gene3D" id="3.90.550.10">
    <property type="entry name" value="Spore Coat Polysaccharide Biosynthesis Protein SpsA, Chain A"/>
    <property type="match status" value="1"/>
</dbReference>
<evidence type="ECO:0000313" key="6">
    <source>
        <dbReference type="EMBL" id="RMI35511.1"/>
    </source>
</evidence>
<name>A0A3M2LDC2_9NOCA</name>
<evidence type="ECO:0000256" key="4">
    <source>
        <dbReference type="ARBA" id="ARBA00023134"/>
    </source>
</evidence>
<feature type="binding site" evidence="5">
    <location>
        <position position="156"/>
    </location>
    <ligand>
        <name>phosphoenolpyruvate</name>
        <dbReference type="ChEBI" id="CHEBI:58702"/>
    </ligand>
</feature>
<dbReference type="Proteomes" id="UP000279275">
    <property type="component" value="Unassembled WGS sequence"/>
</dbReference>
<dbReference type="EMBL" id="RFFH01000001">
    <property type="protein sequence ID" value="RMI35511.1"/>
    <property type="molecule type" value="Genomic_DNA"/>
</dbReference>
<dbReference type="SUPFAM" id="SSF53448">
    <property type="entry name" value="Nucleotide-diphospho-sugar transferases"/>
    <property type="match status" value="1"/>
</dbReference>
<comment type="pathway">
    <text evidence="5">Cofactor biosynthesis; coenzyme F420 biosynthesis.</text>
</comment>
<dbReference type="InterPro" id="IPR002835">
    <property type="entry name" value="CofC"/>
</dbReference>
<dbReference type="Pfam" id="PF01983">
    <property type="entry name" value="CofC"/>
    <property type="match status" value="1"/>
</dbReference>
<keyword evidence="7" id="KW-1185">Reference proteome</keyword>
<proteinExistence type="inferred from homology"/>
<dbReference type="GO" id="GO:0005525">
    <property type="term" value="F:GTP binding"/>
    <property type="evidence" value="ECO:0007669"/>
    <property type="project" value="UniProtKB-KW"/>
</dbReference>